<dbReference type="AlphaFoldDB" id="A0A1H7PTV5"/>
<accession>A0A1H7PTV5</accession>
<evidence type="ECO:0000313" key="2">
    <source>
        <dbReference type="Proteomes" id="UP000199506"/>
    </source>
</evidence>
<protein>
    <recommendedName>
        <fullName evidence="3">RRN7-type domain-containing protein</fullName>
    </recommendedName>
</protein>
<dbReference type="EMBL" id="FOAK01000016">
    <property type="protein sequence ID" value="SEL38685.1"/>
    <property type="molecule type" value="Genomic_DNA"/>
</dbReference>
<sequence>MKGLTCELCGSNDLVKQDGVFVCQSCNTKYSVEEAKKLMFGTRQTPAQNEADLSNLYELARNAKNANNNEVAKNYYAQIAKIDQNSWEAHFYNIYFEALSLYNRGYKISKFALQAESTIDLTTPRVLELVQKNVNDETEQRNAINEISDRLFYITDTFNNLSKYYYEHELSDRLKNSDNKYVQDYVDKCYFAAAILYTLGDELIAKFGDKYSDIAVKAWKKGIEYHMPLMKNFVKKEVNQEKINGYADKILKYDPNYERPTFKKKGLFGRFR</sequence>
<evidence type="ECO:0000313" key="1">
    <source>
        <dbReference type="EMBL" id="SEL38685.1"/>
    </source>
</evidence>
<dbReference type="STRING" id="190974.SAMN05216439_0454"/>
<dbReference type="RefSeq" id="WP_091699902.1">
    <property type="nucleotide sequence ID" value="NZ_FOAK01000016.1"/>
</dbReference>
<evidence type="ECO:0008006" key="3">
    <source>
        <dbReference type="Google" id="ProtNLM"/>
    </source>
</evidence>
<organism evidence="1 2">
    <name type="scientific">Methanobrevibacter gottschalkii</name>
    <dbReference type="NCBI Taxonomy" id="190974"/>
    <lineage>
        <taxon>Archaea</taxon>
        <taxon>Methanobacteriati</taxon>
        <taxon>Methanobacteriota</taxon>
        <taxon>Methanomada group</taxon>
        <taxon>Methanobacteria</taxon>
        <taxon>Methanobacteriales</taxon>
        <taxon>Methanobacteriaceae</taxon>
        <taxon>Methanobrevibacter</taxon>
    </lineage>
</organism>
<name>A0A1H7PTV5_9EURY</name>
<proteinExistence type="predicted"/>
<dbReference type="Proteomes" id="UP000199506">
    <property type="component" value="Unassembled WGS sequence"/>
</dbReference>
<dbReference type="OrthoDB" id="79614at2157"/>
<reference evidence="1 2" key="1">
    <citation type="submission" date="2016-10" db="EMBL/GenBank/DDBJ databases">
        <authorList>
            <person name="de Groot N.N."/>
        </authorList>
    </citation>
    <scope>NUCLEOTIDE SEQUENCE [LARGE SCALE GENOMIC DNA]</scope>
    <source>
        <strain evidence="1 2">DSM 11978</strain>
    </source>
</reference>
<gene>
    <name evidence="1" type="ORF">SAMN05216439_0454</name>
</gene>